<dbReference type="AlphaFoldDB" id="A0A8H7RMH9"/>
<protein>
    <submittedName>
        <fullName evidence="2">Uncharacterized protein</fullName>
    </submittedName>
</protein>
<reference evidence="2 3" key="1">
    <citation type="submission" date="2020-12" db="EMBL/GenBank/DDBJ databases">
        <title>Metabolic potential, ecology and presence of endohyphal bacteria is reflected in genomic diversity of Mucoromycotina.</title>
        <authorList>
            <person name="Muszewska A."/>
            <person name="Okrasinska A."/>
            <person name="Steczkiewicz K."/>
            <person name="Drgas O."/>
            <person name="Orlowska M."/>
            <person name="Perlinska-Lenart U."/>
            <person name="Aleksandrzak-Piekarczyk T."/>
            <person name="Szatraj K."/>
            <person name="Zielenkiewicz U."/>
            <person name="Pilsyk S."/>
            <person name="Malc E."/>
            <person name="Mieczkowski P."/>
            <person name="Kruszewska J.S."/>
            <person name="Biernat P."/>
            <person name="Pawlowska J."/>
        </authorList>
    </citation>
    <scope>NUCLEOTIDE SEQUENCE [LARGE SCALE GENOMIC DNA]</scope>
    <source>
        <strain evidence="2 3">CBS 142.35</strain>
    </source>
</reference>
<feature type="compositionally biased region" description="Polar residues" evidence="1">
    <location>
        <begin position="10"/>
        <end position="35"/>
    </location>
</feature>
<evidence type="ECO:0000313" key="3">
    <source>
        <dbReference type="Proteomes" id="UP000646827"/>
    </source>
</evidence>
<evidence type="ECO:0000256" key="1">
    <source>
        <dbReference type="SAM" id="MobiDB-lite"/>
    </source>
</evidence>
<dbReference type="Proteomes" id="UP000646827">
    <property type="component" value="Unassembled WGS sequence"/>
</dbReference>
<comment type="caution">
    <text evidence="2">The sequence shown here is derived from an EMBL/GenBank/DDBJ whole genome shotgun (WGS) entry which is preliminary data.</text>
</comment>
<dbReference type="EMBL" id="JAEPRB010000651">
    <property type="protein sequence ID" value="KAG2213767.1"/>
    <property type="molecule type" value="Genomic_DNA"/>
</dbReference>
<feature type="compositionally biased region" description="Acidic residues" evidence="1">
    <location>
        <begin position="36"/>
        <end position="49"/>
    </location>
</feature>
<feature type="region of interest" description="Disordered" evidence="1">
    <location>
        <begin position="1"/>
        <end position="49"/>
    </location>
</feature>
<proteinExistence type="predicted"/>
<keyword evidence="3" id="KW-1185">Reference proteome</keyword>
<sequence>MEAPHRKSRTNIVTRPNNRRGQVNMAQAIPESTQESLEDDWQTGDEDNS</sequence>
<accession>A0A8H7RMH9</accession>
<evidence type="ECO:0000313" key="2">
    <source>
        <dbReference type="EMBL" id="KAG2213767.1"/>
    </source>
</evidence>
<name>A0A8H7RMH9_9FUNG</name>
<organism evidence="2 3">
    <name type="scientific">Circinella minor</name>
    <dbReference type="NCBI Taxonomy" id="1195481"/>
    <lineage>
        <taxon>Eukaryota</taxon>
        <taxon>Fungi</taxon>
        <taxon>Fungi incertae sedis</taxon>
        <taxon>Mucoromycota</taxon>
        <taxon>Mucoromycotina</taxon>
        <taxon>Mucoromycetes</taxon>
        <taxon>Mucorales</taxon>
        <taxon>Lichtheimiaceae</taxon>
        <taxon>Circinella</taxon>
    </lineage>
</organism>
<gene>
    <name evidence="2" type="ORF">INT45_005201</name>
</gene>